<feature type="transmembrane region" description="Helical" evidence="6">
    <location>
        <begin position="12"/>
        <end position="33"/>
    </location>
</feature>
<dbReference type="AlphaFoldDB" id="A0AAD2G573"/>
<evidence type="ECO:0000256" key="2">
    <source>
        <dbReference type="ARBA" id="ARBA00022692"/>
    </source>
</evidence>
<name>A0AAD2G573_9STRA</name>
<accession>A0AAD2G573</accession>
<evidence type="ECO:0000313" key="8">
    <source>
        <dbReference type="Proteomes" id="UP001295423"/>
    </source>
</evidence>
<evidence type="ECO:0000256" key="3">
    <source>
        <dbReference type="ARBA" id="ARBA00022989"/>
    </source>
</evidence>
<feature type="transmembrane region" description="Helical" evidence="6">
    <location>
        <begin position="292"/>
        <end position="308"/>
    </location>
</feature>
<feature type="transmembrane region" description="Helical" evidence="6">
    <location>
        <begin position="227"/>
        <end position="246"/>
    </location>
</feature>
<evidence type="ECO:0008006" key="9">
    <source>
        <dbReference type="Google" id="ProtNLM"/>
    </source>
</evidence>
<feature type="transmembrane region" description="Helical" evidence="6">
    <location>
        <begin position="53"/>
        <end position="73"/>
    </location>
</feature>
<dbReference type="PROSITE" id="PS51257">
    <property type="entry name" value="PROKAR_LIPOPROTEIN"/>
    <property type="match status" value="1"/>
</dbReference>
<feature type="region of interest" description="Disordered" evidence="5">
    <location>
        <begin position="390"/>
        <end position="485"/>
    </location>
</feature>
<evidence type="ECO:0000256" key="6">
    <source>
        <dbReference type="SAM" id="Phobius"/>
    </source>
</evidence>
<feature type="compositionally biased region" description="Acidic residues" evidence="5">
    <location>
        <begin position="422"/>
        <end position="434"/>
    </location>
</feature>
<feature type="compositionally biased region" description="Acidic residues" evidence="5">
    <location>
        <begin position="323"/>
        <end position="334"/>
    </location>
</feature>
<evidence type="ECO:0000256" key="4">
    <source>
        <dbReference type="ARBA" id="ARBA00023136"/>
    </source>
</evidence>
<evidence type="ECO:0000256" key="1">
    <source>
        <dbReference type="ARBA" id="ARBA00004141"/>
    </source>
</evidence>
<dbReference type="PANTHER" id="PTHR12570:SF9">
    <property type="entry name" value="MAGNESIUM TRANSPORTER NIPA8-RELATED"/>
    <property type="match status" value="1"/>
</dbReference>
<feature type="transmembrane region" description="Helical" evidence="6">
    <location>
        <begin position="109"/>
        <end position="127"/>
    </location>
</feature>
<feature type="transmembrane region" description="Helical" evidence="6">
    <location>
        <begin position="189"/>
        <end position="207"/>
    </location>
</feature>
<comment type="caution">
    <text evidence="7">The sequence shown here is derived from an EMBL/GenBank/DDBJ whole genome shotgun (WGS) entry which is preliminary data.</text>
</comment>
<keyword evidence="4 6" id="KW-0472">Membrane</keyword>
<feature type="transmembrane region" description="Helical" evidence="6">
    <location>
        <begin position="258"/>
        <end position="280"/>
    </location>
</feature>
<keyword evidence="8" id="KW-1185">Reference proteome</keyword>
<evidence type="ECO:0000313" key="7">
    <source>
        <dbReference type="EMBL" id="CAJ1963169.1"/>
    </source>
</evidence>
<evidence type="ECO:0000256" key="5">
    <source>
        <dbReference type="SAM" id="MobiDB-lite"/>
    </source>
</evidence>
<dbReference type="Proteomes" id="UP001295423">
    <property type="component" value="Unassembled WGS sequence"/>
</dbReference>
<keyword evidence="3 6" id="KW-1133">Transmembrane helix</keyword>
<proteinExistence type="predicted"/>
<gene>
    <name evidence="7" type="ORF">CYCCA115_LOCUS20035</name>
</gene>
<sequence length="485" mass="53137">MSFNAKSGGFWLGVSLSLCGSLCSATGLACQRLSHKRNQALPIEQQVRSSRQWLNLLGVFLLFVESLFDLTSFGFAPASILSCMGAMTLVFNMMLAPLICGEIVSKRDVAVNGIVFIGTILSVWFGPHATPDYDLPQLMGLFLSRKFIIYVVILLAWIGGLLYAWWALQDLENPKGRFCKMSRLSRTRLLRFAYPALAGSIGGNTAVYAKASIELVKTTIKGSNQFIFVGTYFLLFLMVVCVLAQLKFLNGGLKRYESLYVVPVYQVFWIGCGVLGALFYFDEVASISGRDLGMFALGAVISVFGILLHSTRTTPQDPTVGPEDLESEMLDDSDREGSKSGGDVVTANIGVITTPVAQVFDFVTEGSNGNIGVTTTPVIRVFDFKAADDGDEYDSDAPAPGRRQKAPLSTRSMPHPSFRDDSFDDSADADEIQEDNFRSEPMMKVDFSIDNEAPTFESSDDSGISENGRPLSNPFINRRKRLMTA</sequence>
<keyword evidence="2 6" id="KW-0812">Transmembrane</keyword>
<feature type="transmembrane region" description="Helical" evidence="6">
    <location>
        <begin position="79"/>
        <end position="100"/>
    </location>
</feature>
<dbReference type="GO" id="GO:0015095">
    <property type="term" value="F:magnesium ion transmembrane transporter activity"/>
    <property type="evidence" value="ECO:0007669"/>
    <property type="project" value="InterPro"/>
</dbReference>
<comment type="subcellular location">
    <subcellularLocation>
        <location evidence="1">Membrane</location>
        <topology evidence="1">Multi-pass membrane protein</topology>
    </subcellularLocation>
</comment>
<feature type="transmembrane region" description="Helical" evidence="6">
    <location>
        <begin position="147"/>
        <end position="168"/>
    </location>
</feature>
<dbReference type="GO" id="GO:0016020">
    <property type="term" value="C:membrane"/>
    <property type="evidence" value="ECO:0007669"/>
    <property type="project" value="UniProtKB-SubCell"/>
</dbReference>
<dbReference type="PANTHER" id="PTHR12570">
    <property type="match status" value="1"/>
</dbReference>
<organism evidence="7 8">
    <name type="scientific">Cylindrotheca closterium</name>
    <dbReference type="NCBI Taxonomy" id="2856"/>
    <lineage>
        <taxon>Eukaryota</taxon>
        <taxon>Sar</taxon>
        <taxon>Stramenopiles</taxon>
        <taxon>Ochrophyta</taxon>
        <taxon>Bacillariophyta</taxon>
        <taxon>Bacillariophyceae</taxon>
        <taxon>Bacillariophycidae</taxon>
        <taxon>Bacillariales</taxon>
        <taxon>Bacillariaceae</taxon>
        <taxon>Cylindrotheca</taxon>
    </lineage>
</organism>
<dbReference type="InterPro" id="IPR037185">
    <property type="entry name" value="EmrE-like"/>
</dbReference>
<dbReference type="Pfam" id="PF05653">
    <property type="entry name" value="Mg_trans_NIPA"/>
    <property type="match status" value="1"/>
</dbReference>
<dbReference type="InterPro" id="IPR008521">
    <property type="entry name" value="Mg_trans_NIPA"/>
</dbReference>
<protein>
    <recommendedName>
        <fullName evidence="9">Magnesium transporter</fullName>
    </recommendedName>
</protein>
<dbReference type="SUPFAM" id="SSF103481">
    <property type="entry name" value="Multidrug resistance efflux transporter EmrE"/>
    <property type="match status" value="1"/>
</dbReference>
<reference evidence="7" key="1">
    <citation type="submission" date="2023-08" db="EMBL/GenBank/DDBJ databases">
        <authorList>
            <person name="Audoor S."/>
            <person name="Bilcke G."/>
        </authorList>
    </citation>
    <scope>NUCLEOTIDE SEQUENCE</scope>
</reference>
<dbReference type="EMBL" id="CAKOGP040002136">
    <property type="protein sequence ID" value="CAJ1963169.1"/>
    <property type="molecule type" value="Genomic_DNA"/>
</dbReference>
<feature type="region of interest" description="Disordered" evidence="5">
    <location>
        <begin position="314"/>
        <end position="342"/>
    </location>
</feature>